<proteinExistence type="predicted"/>
<dbReference type="AlphaFoldDB" id="A0A516TPR5"/>
<accession>A0A516TPR5</accession>
<dbReference type="RefSeq" id="WP_161792033.1">
    <property type="nucleotide sequence ID" value="NZ_CP037899.1"/>
</dbReference>
<dbReference type="EMBL" id="CP037899">
    <property type="protein sequence ID" value="QDQ43233.1"/>
    <property type="molecule type" value="Genomic_DNA"/>
</dbReference>
<gene>
    <name evidence="1" type="ORF">kam1_2024</name>
</gene>
<organism evidence="1 2">
    <name type="scientific">Methylacidiphilum kamchatkense Kam1</name>
    <dbReference type="NCBI Taxonomy" id="1202785"/>
    <lineage>
        <taxon>Bacteria</taxon>
        <taxon>Pseudomonadati</taxon>
        <taxon>Verrucomicrobiota</taxon>
        <taxon>Methylacidiphilae</taxon>
        <taxon>Methylacidiphilales</taxon>
        <taxon>Methylacidiphilaceae</taxon>
        <taxon>Methylacidiphilum (ex Ratnadevi et al. 2023)</taxon>
    </lineage>
</organism>
<name>A0A516TPR5_9BACT</name>
<sequence length="46" mass="5090">MEWSFSQDSGMLAIQKHVDATGKVLGFKRKGFSLSLWQESEEGGGE</sequence>
<protein>
    <submittedName>
        <fullName evidence="1">Uncharacterized protein</fullName>
    </submittedName>
</protein>
<reference evidence="2" key="1">
    <citation type="submission" date="2019-03" db="EMBL/GenBank/DDBJ databases">
        <title>Complete genome of Methylacidiphilum kamchatkense Kam1.</title>
        <authorList>
            <person name="Kruse T."/>
            <person name="Murarilal Ratnadevi C."/>
            <person name="Erikstad H.-A."/>
            <person name="Birkeland N.-K."/>
        </authorList>
    </citation>
    <scope>NUCLEOTIDE SEQUENCE [LARGE SCALE GENOMIC DNA]</scope>
    <source>
        <strain evidence="2">kam1</strain>
    </source>
</reference>
<dbReference type="Proteomes" id="UP000315925">
    <property type="component" value="Chromosome"/>
</dbReference>
<evidence type="ECO:0000313" key="1">
    <source>
        <dbReference type="EMBL" id="QDQ43233.1"/>
    </source>
</evidence>
<dbReference type="KEGG" id="mkc:kam1_2024"/>
<evidence type="ECO:0000313" key="2">
    <source>
        <dbReference type="Proteomes" id="UP000315925"/>
    </source>
</evidence>